<proteinExistence type="inferred from homology"/>
<sequence>LGIADLPTQRVRRSKRQPYVFNIMVVGESGLGKSTFLNSLFDTDLIQPGVTRHLASSKGVTVRPQTFEVEEKGVTLHLTVIDTPGFGDQLDRKDNHEPILQYIEQQYDRYFQAERGNALRRNIPDTRVHALLYFIAPSGTKGLKELDVDFLQRLCLRVNIIPVIARADALTVEEKSAFKKQILREFEAHDIRVYPAHHTDDRELMQEFERYMPFAVIGSNEMIQVKGKAVRGRRYRWGEIDIADPACSDFIHLRSLLVGTHCQDLIEVTSAVHYAAYRAQAIRSVGRPESFLACDEAYETRVDNAKRLLADEMARKEDEMRQMFVARVREKESSLREREEALNAKRQAMMDELERLRRAVEQEDQLINEMVLQQSGGTPSPQGARRYR</sequence>
<comment type="similarity">
    <text evidence="6">Belongs to the TRAFAC class TrmE-Era-EngA-EngB-Septin-like GTPase superfamily. Septin GTPase family.</text>
</comment>
<keyword evidence="4 6" id="KW-0342">GTP-binding</keyword>
<dbReference type="Proteomes" id="UP000274922">
    <property type="component" value="Unassembled WGS sequence"/>
</dbReference>
<organism evidence="9 10">
    <name type="scientific">Caulochytrium protostelioides</name>
    <dbReference type="NCBI Taxonomy" id="1555241"/>
    <lineage>
        <taxon>Eukaryota</taxon>
        <taxon>Fungi</taxon>
        <taxon>Fungi incertae sedis</taxon>
        <taxon>Chytridiomycota</taxon>
        <taxon>Chytridiomycota incertae sedis</taxon>
        <taxon>Chytridiomycetes</taxon>
        <taxon>Caulochytriales</taxon>
        <taxon>Caulochytriaceae</taxon>
        <taxon>Caulochytrium</taxon>
    </lineage>
</organism>
<feature type="coiled-coil region" evidence="7">
    <location>
        <begin position="302"/>
        <end position="373"/>
    </location>
</feature>
<feature type="non-terminal residue" evidence="9">
    <location>
        <position position="1"/>
    </location>
</feature>
<dbReference type="InterPro" id="IPR016491">
    <property type="entry name" value="Septin"/>
</dbReference>
<dbReference type="GO" id="GO:0005525">
    <property type="term" value="F:GTP binding"/>
    <property type="evidence" value="ECO:0007669"/>
    <property type="project" value="UniProtKB-KW"/>
</dbReference>
<dbReference type="EMBL" id="ML014202">
    <property type="protein sequence ID" value="RKP00718.1"/>
    <property type="molecule type" value="Genomic_DNA"/>
</dbReference>
<evidence type="ECO:0000256" key="5">
    <source>
        <dbReference type="ARBA" id="ARBA00023306"/>
    </source>
</evidence>
<dbReference type="CDD" id="cd01850">
    <property type="entry name" value="CDC_Septin"/>
    <property type="match status" value="1"/>
</dbReference>
<dbReference type="GO" id="GO:0000281">
    <property type="term" value="P:mitotic cytokinesis"/>
    <property type="evidence" value="ECO:0007669"/>
    <property type="project" value="UniProtKB-ARBA"/>
</dbReference>
<dbReference type="PIRSF" id="PIRSF006698">
    <property type="entry name" value="Septin"/>
    <property type="match status" value="1"/>
</dbReference>
<dbReference type="Gene3D" id="3.40.50.300">
    <property type="entry name" value="P-loop containing nucleotide triphosphate hydrolases"/>
    <property type="match status" value="1"/>
</dbReference>
<keyword evidence="3 7" id="KW-0175">Coiled coil</keyword>
<dbReference type="AlphaFoldDB" id="A0A4P9X6C8"/>
<dbReference type="OrthoDB" id="416553at2759"/>
<name>A0A4P9X6C8_9FUNG</name>
<dbReference type="InterPro" id="IPR030379">
    <property type="entry name" value="G_SEPTIN_dom"/>
</dbReference>
<dbReference type="STRING" id="1555241.A0A4P9X6C8"/>
<gene>
    <name evidence="9" type="ORF">CXG81DRAFT_12904</name>
</gene>
<evidence type="ECO:0000259" key="8">
    <source>
        <dbReference type="PROSITE" id="PS51719"/>
    </source>
</evidence>
<dbReference type="PROSITE" id="PS51719">
    <property type="entry name" value="G_SEPTIN"/>
    <property type="match status" value="1"/>
</dbReference>
<dbReference type="PANTHER" id="PTHR18884">
    <property type="entry name" value="SEPTIN"/>
    <property type="match status" value="1"/>
</dbReference>
<evidence type="ECO:0000256" key="3">
    <source>
        <dbReference type="ARBA" id="ARBA00023054"/>
    </source>
</evidence>
<reference evidence="10" key="1">
    <citation type="journal article" date="2018" name="Nat. Microbiol.">
        <title>Leveraging single-cell genomics to expand the fungal tree of life.</title>
        <authorList>
            <person name="Ahrendt S.R."/>
            <person name="Quandt C.A."/>
            <person name="Ciobanu D."/>
            <person name="Clum A."/>
            <person name="Salamov A."/>
            <person name="Andreopoulos B."/>
            <person name="Cheng J.F."/>
            <person name="Woyke T."/>
            <person name="Pelin A."/>
            <person name="Henrissat B."/>
            <person name="Reynolds N.K."/>
            <person name="Benny G.L."/>
            <person name="Smith M.E."/>
            <person name="James T.Y."/>
            <person name="Grigoriev I.V."/>
        </authorList>
    </citation>
    <scope>NUCLEOTIDE SEQUENCE [LARGE SCALE GENOMIC DNA]</scope>
    <source>
        <strain evidence="10">ATCC 52028</strain>
    </source>
</reference>
<evidence type="ECO:0000256" key="6">
    <source>
        <dbReference type="RuleBase" id="RU004560"/>
    </source>
</evidence>
<keyword evidence="5" id="KW-0131">Cell cycle</keyword>
<keyword evidence="2 6" id="KW-0547">Nucleotide-binding</keyword>
<feature type="domain" description="Septin-type G" evidence="8">
    <location>
        <begin position="17"/>
        <end position="284"/>
    </location>
</feature>
<evidence type="ECO:0000256" key="1">
    <source>
        <dbReference type="ARBA" id="ARBA00022618"/>
    </source>
</evidence>
<evidence type="ECO:0000313" key="9">
    <source>
        <dbReference type="EMBL" id="RKP00718.1"/>
    </source>
</evidence>
<protein>
    <recommendedName>
        <fullName evidence="8">Septin-type G domain-containing protein</fullName>
    </recommendedName>
</protein>
<keyword evidence="1" id="KW-0132">Cell division</keyword>
<evidence type="ECO:0000256" key="2">
    <source>
        <dbReference type="ARBA" id="ARBA00022741"/>
    </source>
</evidence>
<accession>A0A4P9X6C8</accession>
<dbReference type="FunFam" id="3.40.50.300:FF:000162">
    <property type="entry name" value="septin-7 isoform X1"/>
    <property type="match status" value="1"/>
</dbReference>
<dbReference type="GO" id="GO:0031105">
    <property type="term" value="C:septin complex"/>
    <property type="evidence" value="ECO:0007669"/>
    <property type="project" value="UniProtKB-ARBA"/>
</dbReference>
<dbReference type="Pfam" id="PF00735">
    <property type="entry name" value="Septin"/>
    <property type="match status" value="1"/>
</dbReference>
<evidence type="ECO:0000256" key="4">
    <source>
        <dbReference type="ARBA" id="ARBA00023134"/>
    </source>
</evidence>
<dbReference type="SUPFAM" id="SSF52540">
    <property type="entry name" value="P-loop containing nucleoside triphosphate hydrolases"/>
    <property type="match status" value="1"/>
</dbReference>
<evidence type="ECO:0000256" key="7">
    <source>
        <dbReference type="SAM" id="Coils"/>
    </source>
</evidence>
<dbReference type="GO" id="GO:0032161">
    <property type="term" value="C:cleavage apparatus septin structure"/>
    <property type="evidence" value="ECO:0007669"/>
    <property type="project" value="UniProtKB-ARBA"/>
</dbReference>
<evidence type="ECO:0000313" key="10">
    <source>
        <dbReference type="Proteomes" id="UP000274922"/>
    </source>
</evidence>
<dbReference type="InterPro" id="IPR027417">
    <property type="entry name" value="P-loop_NTPase"/>
</dbReference>
<keyword evidence="10" id="KW-1185">Reference proteome</keyword>